<sequence>MPPKRKRTREPSPPLSESLCASPANNGGPPSPEPEQAVVNQRRVRGITRGVCIEKLGLLLMLVHLLARMHRWLHHPGLKFPKM</sequence>
<comment type="caution">
    <text evidence="2">The sequence shown here is derived from an EMBL/GenBank/DDBJ whole genome shotgun (WGS) entry which is preliminary data.</text>
</comment>
<reference evidence="2" key="1">
    <citation type="submission" date="2020-12" db="EMBL/GenBank/DDBJ databases">
        <title>WGS assembly of Carya illinoinensis cv. Pawnee.</title>
        <authorList>
            <person name="Platts A."/>
            <person name="Shu S."/>
            <person name="Wright S."/>
            <person name="Barry K."/>
            <person name="Edger P."/>
            <person name="Pires J.C."/>
            <person name="Schmutz J."/>
        </authorList>
    </citation>
    <scope>NUCLEOTIDE SEQUENCE</scope>
    <source>
        <tissue evidence="2">Leaf</tissue>
    </source>
</reference>
<feature type="region of interest" description="Disordered" evidence="1">
    <location>
        <begin position="1"/>
        <end position="38"/>
    </location>
</feature>
<name>A0A8T1PXU0_CARIL</name>
<keyword evidence="3" id="KW-1185">Reference proteome</keyword>
<evidence type="ECO:0000256" key="1">
    <source>
        <dbReference type="SAM" id="MobiDB-lite"/>
    </source>
</evidence>
<evidence type="ECO:0000313" key="2">
    <source>
        <dbReference type="EMBL" id="KAG6645612.1"/>
    </source>
</evidence>
<dbReference type="EMBL" id="CM031816">
    <property type="protein sequence ID" value="KAG6645612.1"/>
    <property type="molecule type" value="Genomic_DNA"/>
</dbReference>
<protein>
    <submittedName>
        <fullName evidence="2">Uncharacterized protein</fullName>
    </submittedName>
</protein>
<gene>
    <name evidence="2" type="ORF">CIPAW_08G133900</name>
</gene>
<evidence type="ECO:0000313" key="3">
    <source>
        <dbReference type="Proteomes" id="UP000811609"/>
    </source>
</evidence>
<dbReference type="AlphaFoldDB" id="A0A8T1PXU0"/>
<dbReference type="Proteomes" id="UP000811609">
    <property type="component" value="Chromosome 8"/>
</dbReference>
<organism evidence="2 3">
    <name type="scientific">Carya illinoinensis</name>
    <name type="common">Pecan</name>
    <dbReference type="NCBI Taxonomy" id="32201"/>
    <lineage>
        <taxon>Eukaryota</taxon>
        <taxon>Viridiplantae</taxon>
        <taxon>Streptophyta</taxon>
        <taxon>Embryophyta</taxon>
        <taxon>Tracheophyta</taxon>
        <taxon>Spermatophyta</taxon>
        <taxon>Magnoliopsida</taxon>
        <taxon>eudicotyledons</taxon>
        <taxon>Gunneridae</taxon>
        <taxon>Pentapetalae</taxon>
        <taxon>rosids</taxon>
        <taxon>fabids</taxon>
        <taxon>Fagales</taxon>
        <taxon>Juglandaceae</taxon>
        <taxon>Carya</taxon>
    </lineage>
</organism>
<accession>A0A8T1PXU0</accession>
<proteinExistence type="predicted"/>